<gene>
    <name evidence="2" type="ORF">P7D43_03535</name>
    <name evidence="3" type="ORF">P7D79_19025</name>
</gene>
<accession>A0AAW8RQB3</accession>
<protein>
    <submittedName>
        <fullName evidence="2">TIGR01906 family membrane protein</fullName>
    </submittedName>
</protein>
<name>A0AAW8RQB3_ENTAV</name>
<dbReference type="NCBIfam" id="TIGR01906">
    <property type="entry name" value="integ_TIGR01906"/>
    <property type="match status" value="1"/>
</dbReference>
<proteinExistence type="predicted"/>
<organism evidence="2 4">
    <name type="scientific">Enterococcus avium</name>
    <name type="common">Streptococcus avium</name>
    <dbReference type="NCBI Taxonomy" id="33945"/>
    <lineage>
        <taxon>Bacteria</taxon>
        <taxon>Bacillati</taxon>
        <taxon>Bacillota</taxon>
        <taxon>Bacilli</taxon>
        <taxon>Lactobacillales</taxon>
        <taxon>Enterococcaceae</taxon>
        <taxon>Enterococcus</taxon>
    </lineage>
</organism>
<keyword evidence="1" id="KW-1133">Transmembrane helix</keyword>
<evidence type="ECO:0000313" key="3">
    <source>
        <dbReference type="EMBL" id="MDT2516321.1"/>
    </source>
</evidence>
<feature type="transmembrane region" description="Helical" evidence="1">
    <location>
        <begin position="69"/>
        <end position="87"/>
    </location>
</feature>
<keyword evidence="1" id="KW-0472">Membrane</keyword>
<dbReference type="EMBL" id="JARPWH010000007">
    <property type="protein sequence ID" value="MDT2401430.1"/>
    <property type="molecule type" value="Genomic_DNA"/>
</dbReference>
<dbReference type="Proteomes" id="UP001264335">
    <property type="component" value="Unassembled WGS sequence"/>
</dbReference>
<reference evidence="2 5" key="1">
    <citation type="submission" date="2023-03" db="EMBL/GenBank/DDBJ databases">
        <authorList>
            <person name="Shen W."/>
            <person name="Cai J."/>
        </authorList>
    </citation>
    <scope>NUCLEOTIDE SEQUENCE</scope>
    <source>
        <strain evidence="2">P33-2</strain>
        <strain evidence="3 5">Y2</strain>
    </source>
</reference>
<keyword evidence="1" id="KW-0812">Transmembrane</keyword>
<dbReference type="AlphaFoldDB" id="A0AAW8RQB3"/>
<feature type="transmembrane region" description="Helical" evidence="1">
    <location>
        <begin position="107"/>
        <end position="127"/>
    </location>
</feature>
<evidence type="ECO:0000313" key="2">
    <source>
        <dbReference type="EMBL" id="MDT2401430.1"/>
    </source>
</evidence>
<evidence type="ECO:0000313" key="4">
    <source>
        <dbReference type="Proteomes" id="UP001260773"/>
    </source>
</evidence>
<dbReference type="Proteomes" id="UP001260773">
    <property type="component" value="Unassembled WGS sequence"/>
</dbReference>
<feature type="transmembrane region" description="Helical" evidence="1">
    <location>
        <begin position="147"/>
        <end position="173"/>
    </location>
</feature>
<sequence>MTINFPGLLKTNLLLQDSSNFERWSIEQVSRDFRNLMDYLNNPFLKSLDFDYLFLSKQGRTHFKDVKKLFQLNYFLLLFSGMSLFLFNTRKIIFREQIEKILKQVKYLFLVIGLGALLFFERAFILFHELLFANNYWIFDYQTDPIILFLPESFFLICFVLIVLISSIFLLILPKFFPRDPRFLNPENFKNSS</sequence>
<evidence type="ECO:0000256" key="1">
    <source>
        <dbReference type="SAM" id="Phobius"/>
    </source>
</evidence>
<dbReference type="Pfam" id="PF07314">
    <property type="entry name" value="Lit"/>
    <property type="match status" value="1"/>
</dbReference>
<dbReference type="InterPro" id="IPR010178">
    <property type="entry name" value="Lit"/>
</dbReference>
<comment type="caution">
    <text evidence="2">The sequence shown here is derived from an EMBL/GenBank/DDBJ whole genome shotgun (WGS) entry which is preliminary data.</text>
</comment>
<dbReference type="EMBL" id="JARPWY010000076">
    <property type="protein sequence ID" value="MDT2516321.1"/>
    <property type="molecule type" value="Genomic_DNA"/>
</dbReference>
<evidence type="ECO:0000313" key="5">
    <source>
        <dbReference type="Proteomes" id="UP001264335"/>
    </source>
</evidence>